<protein>
    <submittedName>
        <fullName evidence="2">Uncharacterized protein</fullName>
    </submittedName>
</protein>
<proteinExistence type="predicted"/>
<feature type="non-terminal residue" evidence="2">
    <location>
        <position position="103"/>
    </location>
</feature>
<feature type="region of interest" description="Disordered" evidence="1">
    <location>
        <begin position="26"/>
        <end position="103"/>
    </location>
</feature>
<name>A0ABQ9WE76_SAGOE</name>
<dbReference type="EMBL" id="JASSZA010000001">
    <property type="protein sequence ID" value="KAK2119785.1"/>
    <property type="molecule type" value="Genomic_DNA"/>
</dbReference>
<sequence>EERRLRNAEERARTLFRLQQTAAALSFSGRRASGSPLTSSSSPNPHAPSSSAPSPESLQRPPRLPAPLSAQFLCAPLGRRRGRQRKTQGTETRDENVLVEKAK</sequence>
<gene>
    <name evidence="2" type="ORF">P7K49_001171</name>
</gene>
<accession>A0ABQ9WE76</accession>
<reference evidence="2 3" key="1">
    <citation type="submission" date="2023-05" db="EMBL/GenBank/DDBJ databases">
        <title>B98-5 Cell Line De Novo Hybrid Assembly: An Optical Mapping Approach.</title>
        <authorList>
            <person name="Kananen K."/>
            <person name="Auerbach J.A."/>
            <person name="Kautto E."/>
            <person name="Blachly J.S."/>
        </authorList>
    </citation>
    <scope>NUCLEOTIDE SEQUENCE [LARGE SCALE GENOMIC DNA]</scope>
    <source>
        <strain evidence="2">B95-8</strain>
        <tissue evidence="2">Cell line</tissue>
    </source>
</reference>
<feature type="compositionally biased region" description="Low complexity" evidence="1">
    <location>
        <begin position="33"/>
        <end position="57"/>
    </location>
</feature>
<feature type="compositionally biased region" description="Basic and acidic residues" evidence="1">
    <location>
        <begin position="91"/>
        <end position="103"/>
    </location>
</feature>
<comment type="caution">
    <text evidence="2">The sequence shown here is derived from an EMBL/GenBank/DDBJ whole genome shotgun (WGS) entry which is preliminary data.</text>
</comment>
<dbReference type="Proteomes" id="UP001266305">
    <property type="component" value="Unassembled WGS sequence"/>
</dbReference>
<evidence type="ECO:0000313" key="3">
    <source>
        <dbReference type="Proteomes" id="UP001266305"/>
    </source>
</evidence>
<feature type="non-terminal residue" evidence="2">
    <location>
        <position position="1"/>
    </location>
</feature>
<evidence type="ECO:0000256" key="1">
    <source>
        <dbReference type="SAM" id="MobiDB-lite"/>
    </source>
</evidence>
<organism evidence="2 3">
    <name type="scientific">Saguinus oedipus</name>
    <name type="common">Cotton-top tamarin</name>
    <name type="synonym">Oedipomidas oedipus</name>
    <dbReference type="NCBI Taxonomy" id="9490"/>
    <lineage>
        <taxon>Eukaryota</taxon>
        <taxon>Metazoa</taxon>
        <taxon>Chordata</taxon>
        <taxon>Craniata</taxon>
        <taxon>Vertebrata</taxon>
        <taxon>Euteleostomi</taxon>
        <taxon>Mammalia</taxon>
        <taxon>Eutheria</taxon>
        <taxon>Euarchontoglires</taxon>
        <taxon>Primates</taxon>
        <taxon>Haplorrhini</taxon>
        <taxon>Platyrrhini</taxon>
        <taxon>Cebidae</taxon>
        <taxon>Callitrichinae</taxon>
        <taxon>Saguinus</taxon>
    </lineage>
</organism>
<keyword evidence="3" id="KW-1185">Reference proteome</keyword>
<evidence type="ECO:0000313" key="2">
    <source>
        <dbReference type="EMBL" id="KAK2119785.1"/>
    </source>
</evidence>